<dbReference type="GeneID" id="80878365"/>
<reference evidence="10 11" key="1">
    <citation type="journal article" date="2023" name="G3 (Bethesda)">
        <title>A high-quality reference genome for the fission yeast Schizosaccharomyces osmophilus.</title>
        <authorList>
            <person name="Jia G.S."/>
            <person name="Zhang W.C."/>
            <person name="Liang Y."/>
            <person name="Liu X.H."/>
            <person name="Rhind N."/>
            <person name="Pidoux A."/>
            <person name="Brysch-Herzberg M."/>
            <person name="Du L.L."/>
        </authorList>
    </citation>
    <scope>NUCLEOTIDE SEQUENCE [LARGE SCALE GENOMIC DNA]</scope>
    <source>
        <strain evidence="10 11">CBS 15793</strain>
    </source>
</reference>
<dbReference type="CDD" id="cd09865">
    <property type="entry name" value="PIN_ScUtp23p-like"/>
    <property type="match status" value="1"/>
</dbReference>
<evidence type="ECO:0000313" key="10">
    <source>
        <dbReference type="EMBL" id="WBW75194.1"/>
    </source>
</evidence>
<dbReference type="Pfam" id="PF04900">
    <property type="entry name" value="Fcf1"/>
    <property type="match status" value="1"/>
</dbReference>
<dbReference type="InterPro" id="IPR029060">
    <property type="entry name" value="PIN-like_dom_sf"/>
</dbReference>
<organism evidence="10 11">
    <name type="scientific">Schizosaccharomyces osmophilus</name>
    <dbReference type="NCBI Taxonomy" id="2545709"/>
    <lineage>
        <taxon>Eukaryota</taxon>
        <taxon>Fungi</taxon>
        <taxon>Dikarya</taxon>
        <taxon>Ascomycota</taxon>
        <taxon>Taphrinomycotina</taxon>
        <taxon>Schizosaccharomycetes</taxon>
        <taxon>Schizosaccharomycetales</taxon>
        <taxon>Schizosaccharomycetaceae</taxon>
        <taxon>Schizosaccharomyces</taxon>
    </lineage>
</organism>
<protein>
    <recommendedName>
        <fullName evidence="7">U three protein 23</fullName>
    </recommendedName>
</protein>
<feature type="domain" description="UTP23 sensor motif region" evidence="9">
    <location>
        <begin position="210"/>
        <end position="227"/>
    </location>
</feature>
<keyword evidence="11" id="KW-1185">Reference proteome</keyword>
<evidence type="ECO:0000256" key="4">
    <source>
        <dbReference type="ARBA" id="ARBA00023242"/>
    </source>
</evidence>
<evidence type="ECO:0000256" key="8">
    <source>
        <dbReference type="SAM" id="MobiDB-lite"/>
    </source>
</evidence>
<comment type="similarity">
    <text evidence="6">Belongs to the UTP23/FCF1 family. UTP23 subfamily.</text>
</comment>
<dbReference type="Gene3D" id="3.40.50.1010">
    <property type="entry name" value="5'-nuclease"/>
    <property type="match status" value="1"/>
</dbReference>
<dbReference type="SUPFAM" id="SSF88723">
    <property type="entry name" value="PIN domain-like"/>
    <property type="match status" value="1"/>
</dbReference>
<evidence type="ECO:0000259" key="9">
    <source>
        <dbReference type="Pfam" id="PF24779"/>
    </source>
</evidence>
<comment type="function">
    <text evidence="5">Involved in rRNA-processing and ribosome biogenesis.</text>
</comment>
<dbReference type="Pfam" id="PF24779">
    <property type="entry name" value="UTP23_sensor"/>
    <property type="match status" value="1"/>
</dbReference>
<dbReference type="RefSeq" id="XP_056039437.1">
    <property type="nucleotide sequence ID" value="XM_056183676.1"/>
</dbReference>
<evidence type="ECO:0000256" key="5">
    <source>
        <dbReference type="ARBA" id="ARBA00037300"/>
    </source>
</evidence>
<dbReference type="KEGG" id="som:SOMG_04900"/>
<evidence type="ECO:0000256" key="2">
    <source>
        <dbReference type="ARBA" id="ARBA00022517"/>
    </source>
</evidence>
<evidence type="ECO:0000313" key="11">
    <source>
        <dbReference type="Proteomes" id="UP001212411"/>
    </source>
</evidence>
<feature type="region of interest" description="Disordered" evidence="8">
    <location>
        <begin position="160"/>
        <end position="259"/>
    </location>
</feature>
<dbReference type="GO" id="GO:0032040">
    <property type="term" value="C:small-subunit processome"/>
    <property type="evidence" value="ECO:0007669"/>
    <property type="project" value="InterPro"/>
</dbReference>
<sequence>MRQKRAKTYRKLMHTYQLTFGFREPYQVLVDSDFISDLTKSKMDIKAAIKRTVQGDIKPMITQCCIRELYSRSQEAKQEIQIAKSFERRRCGHIDEAKSPLECMQSCIGVNGKNKHRYVVATQNTQLRDFLRSVPGVPLIYMKRSVVVLEPASRATILEKHAKESSQMGLSKEEKQILSGKRPLSESEGEETGKKDGNEASENAEEQPKKKKRKGPKGPNPLSVRKKNSSSQPAPSEDSPPVNIVGDVGQRKRHRRKRH</sequence>
<dbReference type="FunFam" id="3.40.50.1010:FF:000006">
    <property type="entry name" value="rRNA-processing protein UTP23 homolog"/>
    <property type="match status" value="1"/>
</dbReference>
<dbReference type="InterPro" id="IPR006984">
    <property type="entry name" value="Fcf1/UTP23"/>
</dbReference>
<evidence type="ECO:0000256" key="7">
    <source>
        <dbReference type="ARBA" id="ARBA00076388"/>
    </source>
</evidence>
<dbReference type="Proteomes" id="UP001212411">
    <property type="component" value="Chromosome 3"/>
</dbReference>
<dbReference type="EMBL" id="CP115613">
    <property type="protein sequence ID" value="WBW75194.1"/>
    <property type="molecule type" value="Genomic_DNA"/>
</dbReference>
<gene>
    <name evidence="10" type="primary">utp23</name>
    <name evidence="10" type="ORF">SOMG_04900</name>
</gene>
<evidence type="ECO:0000256" key="6">
    <source>
        <dbReference type="ARBA" id="ARBA00038503"/>
    </source>
</evidence>
<proteinExistence type="inferred from homology"/>
<accession>A0AAE9WF76</accession>
<keyword evidence="3" id="KW-0698">rRNA processing</keyword>
<dbReference type="PANTHER" id="PTHR12416">
    <property type="entry name" value="RRNA-PROCESSING PROTEIN UTP23 HOMOLOG"/>
    <property type="match status" value="1"/>
</dbReference>
<evidence type="ECO:0000256" key="3">
    <source>
        <dbReference type="ARBA" id="ARBA00022552"/>
    </source>
</evidence>
<keyword evidence="4" id="KW-0539">Nucleus</keyword>
<dbReference type="InterPro" id="IPR057776">
    <property type="entry name" value="UTP23_sensor"/>
</dbReference>
<keyword evidence="2" id="KW-0690">Ribosome biogenesis</keyword>
<evidence type="ECO:0000256" key="1">
    <source>
        <dbReference type="ARBA" id="ARBA00004604"/>
    </source>
</evidence>
<comment type="subcellular location">
    <subcellularLocation>
        <location evidence="1">Nucleus</location>
        <location evidence="1">Nucleolus</location>
    </subcellularLocation>
</comment>
<dbReference type="GO" id="GO:0006364">
    <property type="term" value="P:rRNA processing"/>
    <property type="evidence" value="ECO:0007669"/>
    <property type="project" value="UniProtKB-KW"/>
</dbReference>
<dbReference type="AlphaFoldDB" id="A0AAE9WF76"/>
<name>A0AAE9WF76_9SCHI</name>